<evidence type="ECO:0000256" key="2">
    <source>
        <dbReference type="SAM" id="Coils"/>
    </source>
</evidence>
<sequence length="2083" mass="237138">MGENSSQFQPYSGEGIPELDFYNENNPEYFKYNQPNANTSEISRTAEYIINNGMCIGKHEENKPYSYYTNLYGKPTTKLNTLQNISIINEDEYKTRKFITWRLLELIYESIYDNATESPYDNRLNLIYNKISFTTKEINYTQEAFEYSDTRYGRYPNIKFPQNKSDINDYTKAYNILIYYLNLPHGNVDRTKVTNLKNKLLNNYIVKLINDYIEIRKKINEYFEGTRDNNKDYEELKRDIVSKVAAYKKFEHNPEINLDINEQKRRFNELNNYLIMPFEQLKTGGDNVSIGDISTPPPAPPPSPPPPSPAPPNPPPSPPPPSPLPPGPPPPNPPPPGAPTPSPPLPSPPPPPSPLPPSPPPSPPAPLPLPPAPPPPAPADLSTSELIDKTIKLIQEFRGREFVETNHSSQPNSSGRNTPISEQSESRLSSQGVASSQSSQRPNTPVDFDPYFKIDDVKIDQTKQQISTESAQESAPESDCNEFVGNITIPYGSLPEENAKKGTDFLFDYLFIKGGINKYNTPPPTNTTDTTDTTDTTLCKSNVHLRGSISNMDLTLSVTNQGNTENTEKTANLFANPLSTDINLGEYYQSILVSSDSSDNATRDNCVKNLIAVICELLMIVWQTFMGLHSTIQYYKNPTDHIYRDQLTENPSIKGGGYSRKLVLYNISDTAGPPTDNNDNLLNKINIIRRLGYEHIKNLLNNIKYILGTIINHTEFRNNILNILSKDQFCDIFNEKPDNNGKPDYFRNLLVDIPGKSQSILSEDISKYLKLYRKELDEYTEKERIRISKLSAEERMKEDKLQELLRKLYEEQELASSIALAKCALSTSSEEDCTSSSSVQDPRAMAMYQHLQSLNLEDLNQRISESNIKLAKARKDLEDLQAKLKIKLEEKERAEREANERAAAEASAEAAKNAGIKAEYINQNTELLTTYSNRISTAQESMNTAIDTGRLAINDKMSKFGENSPQKEELRKLLATKVEEYNRTMNTKKTVVKTKVTAASVLNREALGEIEKINSDTGQLPTAVDTLKASIDSKESRMLQLTTAIEALKEAIDTYITDFISGVNIAIEQIINAEELKRREAEEQAAIEPLYKEFLIKYIHLQTAFKNLFNLSGMDSNGTYTKGNYTMNSIPSIIKFLDTERKYFTYKKYLNNTRITNHIIDALNYLYRIFFTNAGSLEKKEESNKANYWDDKNFVSLYPHNINNKDEWESWKNIMQEKLSSVNLAELDLDNLSSNQEILNNYLNIDKFPGATLRDSSNEQGMIAFFKDEKTKDTALKANTYDNTKKFLEHFYSEILKNFSIIAERLLGAIRVYIKLGGNPTLISRENKHIDMKIGKDGLETIEDILGTSEEVQKTLVRATAAWRSLANKTTYTSTAGKKKRNNFIEDKEYDSKIKKKQRFIGGSDNRITIENLLKENENKLLNLPRSLQDANKIMEFIVSDTNLNIATGKPRNLDWKINTDKIKVEAYQKLTYERNSIYLNKYSPYKEVFLSKETNNYMYNKELKSILDDMANEDKVSIMMFGYGFSGSGKTYLLTNKDKSDNSNNHLINDGLLFQVFHDIEFLNNVTKVEIIDLKESLVDYNTAVSSFYTDQSYNYNNVKTDTNPIEFESPIAVFGNTNIPKITKCSGQIKNYLNYINLNNTIIKDNNSTQEFSENIIKLLNNIIVNFETFRIKNGTIKWTPNNPNSSRSHILIRLKFTFKKTDPSDPSDLSDLSVSQETTGYLTIVDMGGVENSKYILENISNVSNVLDNSGASKLEATGNNLYTPQWLIYNKGKGNTPGHTSTNMMEKMYPKSRNPATVFESNLKEAIFSILIFNPNLIINSNGTTQEEIVTDGQRKVKSIARRKNDGYNNLSKIYNNNYFQSPLIYIKGTPSKDPKNQQQLTIKDPKNYNIVLMNLTIGKMIPGWNRTGYENQIKYQIEYLYNLMEEGYFINTTVDIVKAIYKQGSLDQKDYTESNGKKIGFQKYDIYLQTKFFEFLNTSNDAEFVVTGNIDNRICNKLIMFGNIREDEVKVHDTIRTLEFIRELDIAYVPQKPQQATGLTPSRPHSGSSSRPGWQGGGSDFDSDYDSAEEYEKNIYYN</sequence>
<evidence type="ECO:0000256" key="3">
    <source>
        <dbReference type="SAM" id="MobiDB-lite"/>
    </source>
</evidence>
<evidence type="ECO:0000313" key="4">
    <source>
        <dbReference type="EMBL" id="QHU20901.1"/>
    </source>
</evidence>
<feature type="region of interest" description="Disordered" evidence="3">
    <location>
        <begin position="402"/>
        <end position="450"/>
    </location>
</feature>
<dbReference type="SUPFAM" id="SSF52540">
    <property type="entry name" value="P-loop containing nucleoside triphosphate hydrolases"/>
    <property type="match status" value="1"/>
</dbReference>
<dbReference type="Gene3D" id="3.40.850.10">
    <property type="entry name" value="Kinesin motor domain"/>
    <property type="match status" value="1"/>
</dbReference>
<organism evidence="4">
    <name type="scientific">viral metagenome</name>
    <dbReference type="NCBI Taxonomy" id="1070528"/>
    <lineage>
        <taxon>unclassified sequences</taxon>
        <taxon>metagenomes</taxon>
        <taxon>organismal metagenomes</taxon>
    </lineage>
</organism>
<reference evidence="4" key="1">
    <citation type="journal article" date="2020" name="Nature">
        <title>Giant virus diversity and host interactions through global metagenomics.</title>
        <authorList>
            <person name="Schulz F."/>
            <person name="Roux S."/>
            <person name="Paez-Espino D."/>
            <person name="Jungbluth S."/>
            <person name="Walsh D.A."/>
            <person name="Denef V.J."/>
            <person name="McMahon K.D."/>
            <person name="Konstantinidis K.T."/>
            <person name="Eloe-Fadrosh E.A."/>
            <person name="Kyrpides N.C."/>
            <person name="Woyke T."/>
        </authorList>
    </citation>
    <scope>NUCLEOTIDE SEQUENCE</scope>
    <source>
        <strain evidence="4">GVMAG-S-3300013094-100</strain>
    </source>
</reference>
<proteinExistence type="predicted"/>
<keyword evidence="2" id="KW-0175">Coiled coil</keyword>
<accession>A0A6C0KUK3</accession>
<feature type="region of interest" description="Disordered" evidence="3">
    <location>
        <begin position="2038"/>
        <end position="2072"/>
    </location>
</feature>
<feature type="compositionally biased region" description="Low complexity" evidence="3">
    <location>
        <begin position="426"/>
        <end position="440"/>
    </location>
</feature>
<feature type="region of interest" description="Disordered" evidence="3">
    <location>
        <begin position="284"/>
        <end position="385"/>
    </location>
</feature>
<feature type="compositionally biased region" description="Pro residues" evidence="3">
    <location>
        <begin position="295"/>
        <end position="378"/>
    </location>
</feature>
<dbReference type="InterPro" id="IPR027417">
    <property type="entry name" value="P-loop_NTPase"/>
</dbReference>
<feature type="coiled-coil region" evidence="2">
    <location>
        <begin position="856"/>
        <end position="914"/>
    </location>
</feature>
<dbReference type="PANTHER" id="PTHR13037">
    <property type="entry name" value="FORMIN"/>
    <property type="match status" value="1"/>
</dbReference>
<dbReference type="InterPro" id="IPR036961">
    <property type="entry name" value="Kinesin_motor_dom_sf"/>
</dbReference>
<name>A0A6C0KUK3_9ZZZZ</name>
<evidence type="ECO:0008006" key="5">
    <source>
        <dbReference type="Google" id="ProtNLM"/>
    </source>
</evidence>
<feature type="coiled-coil region" evidence="2">
    <location>
        <begin position="1031"/>
        <end position="1084"/>
    </location>
</feature>
<dbReference type="PRINTS" id="PR01217">
    <property type="entry name" value="PRICHEXTENSN"/>
</dbReference>
<dbReference type="EMBL" id="MN740975">
    <property type="protein sequence ID" value="QHU20901.1"/>
    <property type="molecule type" value="Genomic_DNA"/>
</dbReference>
<keyword evidence="1" id="KW-0945">Host-virus interaction</keyword>
<dbReference type="PANTHER" id="PTHR13037:SF24">
    <property type="entry name" value="POLYCOMB PROTEIN PCL-RELATED"/>
    <property type="match status" value="1"/>
</dbReference>
<feature type="compositionally biased region" description="Low complexity" evidence="3">
    <location>
        <begin position="2046"/>
        <end position="2058"/>
    </location>
</feature>
<feature type="compositionally biased region" description="Polar residues" evidence="3">
    <location>
        <begin position="405"/>
        <end position="423"/>
    </location>
</feature>
<protein>
    <recommendedName>
        <fullName evidence="5">Kinesin motor domain-containing protein</fullName>
    </recommendedName>
</protein>
<evidence type="ECO:0000256" key="1">
    <source>
        <dbReference type="ARBA" id="ARBA00022581"/>
    </source>
</evidence>